<comment type="caution">
    <text evidence="2">The sequence shown here is derived from an EMBL/GenBank/DDBJ whole genome shotgun (WGS) entry which is preliminary data.</text>
</comment>
<evidence type="ECO:0000256" key="1">
    <source>
        <dbReference type="SAM" id="SignalP"/>
    </source>
</evidence>
<keyword evidence="1" id="KW-0732">Signal</keyword>
<evidence type="ECO:0000313" key="3">
    <source>
        <dbReference type="Proteomes" id="UP000696280"/>
    </source>
</evidence>
<gene>
    <name evidence="2" type="ORF">HYFRA_00013462</name>
</gene>
<organism evidence="2 3">
    <name type="scientific">Hymenoscyphus fraxineus</name>
    <dbReference type="NCBI Taxonomy" id="746836"/>
    <lineage>
        <taxon>Eukaryota</taxon>
        <taxon>Fungi</taxon>
        <taxon>Dikarya</taxon>
        <taxon>Ascomycota</taxon>
        <taxon>Pezizomycotina</taxon>
        <taxon>Leotiomycetes</taxon>
        <taxon>Helotiales</taxon>
        <taxon>Helotiaceae</taxon>
        <taxon>Hymenoscyphus</taxon>
    </lineage>
</organism>
<feature type="chain" id="PRO_5040284954" description="Hydrophobin" evidence="1">
    <location>
        <begin position="18"/>
        <end position="95"/>
    </location>
</feature>
<proteinExistence type="predicted"/>
<reference evidence="2" key="1">
    <citation type="submission" date="2021-07" db="EMBL/GenBank/DDBJ databases">
        <authorList>
            <person name="Durling M."/>
        </authorList>
    </citation>
    <scope>NUCLEOTIDE SEQUENCE</scope>
</reference>
<evidence type="ECO:0000313" key="2">
    <source>
        <dbReference type="EMBL" id="CAG8960694.1"/>
    </source>
</evidence>
<protein>
    <recommendedName>
        <fullName evidence="4">Hydrophobin</fullName>
    </recommendedName>
</protein>
<dbReference type="Proteomes" id="UP000696280">
    <property type="component" value="Unassembled WGS sequence"/>
</dbReference>
<accession>A0A9N9PND8</accession>
<dbReference type="EMBL" id="CAJVRL010000102">
    <property type="protein sequence ID" value="CAG8960694.1"/>
    <property type="molecule type" value="Genomic_DNA"/>
</dbReference>
<evidence type="ECO:0008006" key="4">
    <source>
        <dbReference type="Google" id="ProtNLM"/>
    </source>
</evidence>
<dbReference type="AlphaFoldDB" id="A0A9N9PND8"/>
<name>A0A9N9PND8_9HELO</name>
<feature type="signal peptide" evidence="1">
    <location>
        <begin position="1"/>
        <end position="17"/>
    </location>
</feature>
<keyword evidence="3" id="KW-1185">Reference proteome</keyword>
<sequence length="95" mass="10268">MQIQITTLLMMISTAMASTPRLQFCNTGQQTAPEGTSCSGSVLCCTDDSQDTFFNQQITCERIFAPPSGFAHTCKNKPVGSDPNKERLSCCPAVQ</sequence>